<reference evidence="1 2" key="1">
    <citation type="submission" date="2020-08" db="EMBL/GenBank/DDBJ databases">
        <authorList>
            <person name="Ren C."/>
            <person name="Gu Y."/>
            <person name="Xu Y."/>
        </authorList>
    </citation>
    <scope>NUCLEOTIDE SEQUENCE [LARGE SCALE GENOMIC DNA]</scope>
    <source>
        <strain evidence="1 2">LBM18003</strain>
    </source>
</reference>
<gene>
    <name evidence="1" type="ORF">H6X83_10280</name>
</gene>
<sequence>MPYNYSFLSGKIREVFGSQEKFSIAMKISPTTLSKKLNGVVPWKQLEIDRACELLHLGHEYIPKLFFTL</sequence>
<dbReference type="InterPro" id="IPR008003">
    <property type="entry name" value="DUF739"/>
</dbReference>
<proteinExistence type="predicted"/>
<dbReference type="Proteomes" id="UP000516046">
    <property type="component" value="Chromosome"/>
</dbReference>
<accession>A0A7G9WF65</accession>
<protein>
    <submittedName>
        <fullName evidence="1">DUF739 family protein</fullName>
    </submittedName>
</protein>
<evidence type="ECO:0000313" key="1">
    <source>
        <dbReference type="EMBL" id="QNO17327.1"/>
    </source>
</evidence>
<evidence type="ECO:0000313" key="2">
    <source>
        <dbReference type="Proteomes" id="UP000516046"/>
    </source>
</evidence>
<dbReference type="Pfam" id="PF05339">
    <property type="entry name" value="DUF739"/>
    <property type="match status" value="1"/>
</dbReference>
<name>A0A7G9WF65_9FIRM</name>
<keyword evidence="2" id="KW-1185">Reference proteome</keyword>
<organism evidence="1 2">
    <name type="scientific">Caproicibacterium amylolyticum</name>
    <dbReference type="NCBI Taxonomy" id="2766537"/>
    <lineage>
        <taxon>Bacteria</taxon>
        <taxon>Bacillati</taxon>
        <taxon>Bacillota</taxon>
        <taxon>Clostridia</taxon>
        <taxon>Eubacteriales</taxon>
        <taxon>Oscillospiraceae</taxon>
        <taxon>Caproicibacterium</taxon>
    </lineage>
</organism>
<dbReference type="RefSeq" id="WP_212506395.1">
    <property type="nucleotide sequence ID" value="NZ_CP060696.1"/>
</dbReference>
<dbReference type="EMBL" id="CP060696">
    <property type="protein sequence ID" value="QNO17327.1"/>
    <property type="molecule type" value="Genomic_DNA"/>
</dbReference>
<dbReference type="KEGG" id="caml:H6X83_10280"/>
<dbReference type="AlphaFoldDB" id="A0A7G9WF65"/>